<comment type="similarity">
    <text evidence="6">Belongs to the RuvA family.</text>
</comment>
<name>A0A345ZBZ6_9BACT</name>
<dbReference type="RefSeq" id="WP_115585828.1">
    <property type="nucleotide sequence ID" value="NZ_CP025544.1"/>
</dbReference>
<evidence type="ECO:0000256" key="6">
    <source>
        <dbReference type="HAMAP-Rule" id="MF_00031"/>
    </source>
</evidence>
<dbReference type="InterPro" id="IPR013849">
    <property type="entry name" value="DNA_helicase_Holl-junc_RuvA_I"/>
</dbReference>
<sequence>MIATISGIITSITEQCLVVEQSGIGYELSIAAAGSFNLEQQVTLQTYLHWNQEAGPSLYGFQSALEKTTFLLIISCSGIGPKIALTVLNQMDPAVFLQAILEENIKTLSSISGIGAKKAEQMIVALKHKVAKLLKDQPNLTESSKSLGAWKDLIDTLTSLSYSPAEIKSAMNFLKENSLDSATPLSQLLRKALAFLAKK</sequence>
<comment type="caution">
    <text evidence="6">Lacks conserved residue(s) required for the propagation of feature annotation.</text>
</comment>
<dbReference type="Proteomes" id="UP000254834">
    <property type="component" value="Chromosome"/>
</dbReference>
<proteinExistence type="inferred from homology"/>
<dbReference type="InterPro" id="IPR012340">
    <property type="entry name" value="NA-bd_OB-fold"/>
</dbReference>
<comment type="function">
    <text evidence="6">The RuvA-RuvB-RuvC complex processes Holliday junction (HJ) DNA during genetic recombination and DNA repair, while the RuvA-RuvB complex plays an important role in the rescue of blocked DNA replication forks via replication fork reversal (RFR). RuvA specifically binds to HJ cruciform DNA, conferring on it an open structure. The RuvB hexamer acts as an ATP-dependent pump, pulling dsDNA into and through the RuvAB complex. HJ branch migration allows RuvC to scan DNA until it finds its consensus sequence, where it cleaves and resolves the cruciform DNA.</text>
</comment>
<dbReference type="Gene3D" id="1.10.150.20">
    <property type="entry name" value="5' to 3' exonuclease, C-terminal subdomain"/>
    <property type="match status" value="1"/>
</dbReference>
<keyword evidence="3 6" id="KW-0238">DNA-binding</keyword>
<keyword evidence="5 6" id="KW-0234">DNA repair</keyword>
<organism evidence="8 9">
    <name type="scientific">Candidatus Chromulinivorax destructor</name>
    <dbReference type="NCBI Taxonomy" id="2066483"/>
    <lineage>
        <taxon>Bacteria</taxon>
        <taxon>Candidatus Babelota</taxon>
        <taxon>Candidatus Babeliae</taxon>
        <taxon>Candidatus Babeliales</taxon>
        <taxon>Candidatus Chromulinivoraceae</taxon>
        <taxon>Candidatus Chromulinivorax</taxon>
    </lineage>
</organism>
<accession>A0A345ZBZ6</accession>
<dbReference type="Gene3D" id="2.40.50.140">
    <property type="entry name" value="Nucleic acid-binding proteins"/>
    <property type="match status" value="1"/>
</dbReference>
<comment type="domain">
    <text evidence="6">Has three domains with a flexible linker between the domains II and III and assumes an 'L' shape. Domain III is highly mobile and contacts RuvB.</text>
</comment>
<evidence type="ECO:0000256" key="1">
    <source>
        <dbReference type="ARBA" id="ARBA00022490"/>
    </source>
</evidence>
<gene>
    <name evidence="6 8" type="primary">ruvA</name>
    <name evidence="8" type="ORF">C0J27_03640</name>
</gene>
<dbReference type="GO" id="GO:0000400">
    <property type="term" value="F:four-way junction DNA binding"/>
    <property type="evidence" value="ECO:0007669"/>
    <property type="project" value="UniProtKB-UniRule"/>
</dbReference>
<protein>
    <recommendedName>
        <fullName evidence="6">Holliday junction branch migration complex subunit RuvA</fullName>
    </recommendedName>
</protein>
<dbReference type="SUPFAM" id="SSF47781">
    <property type="entry name" value="RuvA domain 2-like"/>
    <property type="match status" value="1"/>
</dbReference>
<keyword evidence="1 6" id="KW-0963">Cytoplasm</keyword>
<dbReference type="GO" id="GO:0009378">
    <property type="term" value="F:four-way junction helicase activity"/>
    <property type="evidence" value="ECO:0007669"/>
    <property type="project" value="InterPro"/>
</dbReference>
<keyword evidence="4 6" id="KW-0233">DNA recombination</keyword>
<comment type="subunit">
    <text evidence="6">Homotetramer. Forms an RuvA(8)-RuvB(12)-Holliday junction (HJ) complex. HJ DNA is sandwiched between 2 RuvA tetramers; dsDNA enters through RuvA and exits via RuvB. An RuvB hexamer assembles on each DNA strand where it exits the tetramer. Each RuvB hexamer is contacted by two RuvA subunits (via domain III) on 2 adjacent RuvB subunits; this complex drives branch migration. In the full resolvosome a probable DNA-RuvA(4)-RuvB(12)-RuvC(2) complex forms which resolves the HJ.</text>
</comment>
<dbReference type="Pfam" id="PF01330">
    <property type="entry name" value="RuvA_N"/>
    <property type="match status" value="1"/>
</dbReference>
<comment type="subcellular location">
    <subcellularLocation>
        <location evidence="6">Cytoplasm</location>
    </subcellularLocation>
</comment>
<dbReference type="NCBIfam" id="TIGR00084">
    <property type="entry name" value="ruvA"/>
    <property type="match status" value="1"/>
</dbReference>
<dbReference type="GO" id="GO:0005524">
    <property type="term" value="F:ATP binding"/>
    <property type="evidence" value="ECO:0007669"/>
    <property type="project" value="InterPro"/>
</dbReference>
<evidence type="ECO:0000259" key="7">
    <source>
        <dbReference type="Pfam" id="PF01330"/>
    </source>
</evidence>
<dbReference type="InterPro" id="IPR010994">
    <property type="entry name" value="RuvA_2-like"/>
</dbReference>
<dbReference type="SUPFAM" id="SSF50249">
    <property type="entry name" value="Nucleic acid-binding proteins"/>
    <property type="match status" value="1"/>
</dbReference>
<dbReference type="GO" id="GO:0048476">
    <property type="term" value="C:Holliday junction resolvase complex"/>
    <property type="evidence" value="ECO:0007669"/>
    <property type="project" value="UniProtKB-UniRule"/>
</dbReference>
<dbReference type="HAMAP" id="MF_00031">
    <property type="entry name" value="DNA_HJ_migration_RuvA"/>
    <property type="match status" value="1"/>
</dbReference>
<dbReference type="OrthoDB" id="5293449at2"/>
<feature type="domain" description="DNA helicase Holliday junction RuvA type" evidence="7">
    <location>
        <begin position="1"/>
        <end position="60"/>
    </location>
</feature>
<dbReference type="KEGG" id="cdes:C0J27_03640"/>
<evidence type="ECO:0000256" key="3">
    <source>
        <dbReference type="ARBA" id="ARBA00023125"/>
    </source>
</evidence>
<evidence type="ECO:0000313" key="9">
    <source>
        <dbReference type="Proteomes" id="UP000254834"/>
    </source>
</evidence>
<dbReference type="InterPro" id="IPR000085">
    <property type="entry name" value="RuvA"/>
</dbReference>
<evidence type="ECO:0000256" key="4">
    <source>
        <dbReference type="ARBA" id="ARBA00023172"/>
    </source>
</evidence>
<dbReference type="EMBL" id="CP025544">
    <property type="protein sequence ID" value="AXK60813.1"/>
    <property type="molecule type" value="Genomic_DNA"/>
</dbReference>
<evidence type="ECO:0000313" key="8">
    <source>
        <dbReference type="EMBL" id="AXK60813.1"/>
    </source>
</evidence>
<dbReference type="GO" id="GO:0006281">
    <property type="term" value="P:DNA repair"/>
    <property type="evidence" value="ECO:0007669"/>
    <property type="project" value="UniProtKB-UniRule"/>
</dbReference>
<dbReference type="GO" id="GO:0005737">
    <property type="term" value="C:cytoplasm"/>
    <property type="evidence" value="ECO:0007669"/>
    <property type="project" value="UniProtKB-SubCell"/>
</dbReference>
<dbReference type="Pfam" id="PF14520">
    <property type="entry name" value="HHH_5"/>
    <property type="match status" value="1"/>
</dbReference>
<dbReference type="GO" id="GO:0006310">
    <property type="term" value="P:DNA recombination"/>
    <property type="evidence" value="ECO:0007669"/>
    <property type="project" value="UniProtKB-UniRule"/>
</dbReference>
<dbReference type="AlphaFoldDB" id="A0A345ZBZ6"/>
<evidence type="ECO:0000256" key="2">
    <source>
        <dbReference type="ARBA" id="ARBA00022763"/>
    </source>
</evidence>
<reference evidence="8 9" key="1">
    <citation type="submission" date="2017-12" db="EMBL/GenBank/DDBJ databases">
        <title>Chromulinavorax destructans is a abundant pathogen of dominant heterotrophic picoflagllates.</title>
        <authorList>
            <person name="Deeg C.M."/>
            <person name="Zimmer M."/>
            <person name="Suttle C.A."/>
        </authorList>
    </citation>
    <scope>NUCLEOTIDE SEQUENCE [LARGE SCALE GENOMIC DNA]</scope>
    <source>
        <strain evidence="8 9">SeV1</strain>
    </source>
</reference>
<feature type="region of interest" description="Domain III" evidence="6">
    <location>
        <begin position="149"/>
        <end position="199"/>
    </location>
</feature>
<evidence type="ECO:0000256" key="5">
    <source>
        <dbReference type="ARBA" id="ARBA00023204"/>
    </source>
</evidence>
<keyword evidence="9" id="KW-1185">Reference proteome</keyword>
<keyword evidence="2 6" id="KW-0227">DNA damage</keyword>